<dbReference type="RefSeq" id="WP_188731407.1">
    <property type="nucleotide sequence ID" value="NZ_BMKV01000005.1"/>
</dbReference>
<sequence>MTWETVAGVAAGLLLAYAVLLVLLWIYARRHPETVTMKDALRLLPDLLRMVRRLAADRTLAAGVRVRLVLLLAYLLLPIDLVPDFVPVIGYADDAVIVALVLRSVLKRAGPGALERHWPGSPAGLEIILRAAAPVRRRP</sequence>
<evidence type="ECO:0000256" key="2">
    <source>
        <dbReference type="ARBA" id="ARBA00022692"/>
    </source>
</evidence>
<dbReference type="Pfam" id="PF06803">
    <property type="entry name" value="DUF1232"/>
    <property type="match status" value="1"/>
</dbReference>
<dbReference type="EMBL" id="BMKV01000005">
    <property type="protein sequence ID" value="GGI90427.1"/>
    <property type="molecule type" value="Genomic_DNA"/>
</dbReference>
<reference evidence="8" key="1">
    <citation type="journal article" date="2019" name="Int. J. Syst. Evol. Microbiol.">
        <title>The Global Catalogue of Microorganisms (GCM) 10K type strain sequencing project: providing services to taxonomists for standard genome sequencing and annotation.</title>
        <authorList>
            <consortium name="The Broad Institute Genomics Platform"/>
            <consortium name="The Broad Institute Genome Sequencing Center for Infectious Disease"/>
            <person name="Wu L."/>
            <person name="Ma J."/>
        </authorList>
    </citation>
    <scope>NUCLEOTIDE SEQUENCE [LARGE SCALE GENOMIC DNA]</scope>
    <source>
        <strain evidence="8">CGMCC 1.3601</strain>
    </source>
</reference>
<keyword evidence="2 5" id="KW-0812">Transmembrane</keyword>
<accession>A0ABQ2CJ51</accession>
<keyword evidence="4 5" id="KW-0472">Membrane</keyword>
<organism evidence="7 8">
    <name type="scientific">Pseudarthrobacter scleromae</name>
    <dbReference type="NCBI Taxonomy" id="158897"/>
    <lineage>
        <taxon>Bacteria</taxon>
        <taxon>Bacillati</taxon>
        <taxon>Actinomycetota</taxon>
        <taxon>Actinomycetes</taxon>
        <taxon>Micrococcales</taxon>
        <taxon>Micrococcaceae</taxon>
        <taxon>Pseudarthrobacter</taxon>
    </lineage>
</organism>
<evidence type="ECO:0000313" key="7">
    <source>
        <dbReference type="EMBL" id="GGI90427.1"/>
    </source>
</evidence>
<feature type="domain" description="DUF1232" evidence="6">
    <location>
        <begin position="65"/>
        <end position="100"/>
    </location>
</feature>
<gene>
    <name evidence="7" type="ORF">GCM10007175_29850</name>
</gene>
<keyword evidence="8" id="KW-1185">Reference proteome</keyword>
<dbReference type="Proteomes" id="UP000658754">
    <property type="component" value="Unassembled WGS sequence"/>
</dbReference>
<comment type="subcellular location">
    <subcellularLocation>
        <location evidence="1">Endomembrane system</location>
        <topology evidence="1">Multi-pass membrane protein</topology>
    </subcellularLocation>
</comment>
<evidence type="ECO:0000256" key="3">
    <source>
        <dbReference type="ARBA" id="ARBA00022989"/>
    </source>
</evidence>
<keyword evidence="3 5" id="KW-1133">Transmembrane helix</keyword>
<evidence type="ECO:0000256" key="5">
    <source>
        <dbReference type="SAM" id="Phobius"/>
    </source>
</evidence>
<name>A0ABQ2CJ51_9MICC</name>
<feature type="transmembrane region" description="Helical" evidence="5">
    <location>
        <begin position="59"/>
        <end position="79"/>
    </location>
</feature>
<evidence type="ECO:0000313" key="8">
    <source>
        <dbReference type="Proteomes" id="UP000658754"/>
    </source>
</evidence>
<protein>
    <recommendedName>
        <fullName evidence="6">DUF1232 domain-containing protein</fullName>
    </recommendedName>
</protein>
<evidence type="ECO:0000256" key="4">
    <source>
        <dbReference type="ARBA" id="ARBA00023136"/>
    </source>
</evidence>
<proteinExistence type="predicted"/>
<feature type="transmembrane region" description="Helical" evidence="5">
    <location>
        <begin position="6"/>
        <end position="28"/>
    </location>
</feature>
<comment type="caution">
    <text evidence="7">The sequence shown here is derived from an EMBL/GenBank/DDBJ whole genome shotgun (WGS) entry which is preliminary data.</text>
</comment>
<evidence type="ECO:0000256" key="1">
    <source>
        <dbReference type="ARBA" id="ARBA00004127"/>
    </source>
</evidence>
<evidence type="ECO:0000259" key="6">
    <source>
        <dbReference type="Pfam" id="PF06803"/>
    </source>
</evidence>
<dbReference type="InterPro" id="IPR010652">
    <property type="entry name" value="DUF1232"/>
</dbReference>